<dbReference type="PANTHER" id="PTHR24349">
    <property type="entry name" value="SERINE/THREONINE-PROTEIN KINASE"/>
    <property type="match status" value="1"/>
</dbReference>
<evidence type="ECO:0000259" key="8">
    <source>
        <dbReference type="PROSITE" id="PS50011"/>
    </source>
</evidence>
<protein>
    <recommendedName>
        <fullName evidence="11">Calmodulin</fullName>
    </recommendedName>
</protein>
<dbReference type="PROSITE" id="PS00108">
    <property type="entry name" value="PROTEIN_KINASE_ST"/>
    <property type="match status" value="1"/>
</dbReference>
<dbReference type="FunFam" id="1.10.510.10:FF:000571">
    <property type="entry name" value="Maternal embryonic leucine zipper kinase"/>
    <property type="match status" value="1"/>
</dbReference>
<dbReference type="GO" id="GO:0005524">
    <property type="term" value="F:ATP binding"/>
    <property type="evidence" value="ECO:0007669"/>
    <property type="project" value="UniProtKB-UniRule"/>
</dbReference>
<dbReference type="SMART" id="SM00220">
    <property type="entry name" value="S_TKc"/>
    <property type="match status" value="1"/>
</dbReference>
<evidence type="ECO:0000256" key="4">
    <source>
        <dbReference type="ARBA" id="ARBA00022777"/>
    </source>
</evidence>
<dbReference type="Gene3D" id="1.10.238.10">
    <property type="entry name" value="EF-hand"/>
    <property type="match status" value="2"/>
</dbReference>
<sequence length="575" mass="65525">MPMDAQIVAKQSDYNKIDAENSSANSKSWWIKSAMTSLISMLQSGVKKDYNIDDDEIGKGKFGIVKRAINKRTGQVVAMKIMSKRDRDTKELRNFRREAEIMKTIDHPNCVRMYDFYESKNHIYIAMELVSGGQLLDRIIQKDHYSETEAANVFVQMIEAIDYLHQKGVVHRDLKPENILYSSKEDNSSIKICDFGLGRIVNLSDIQAERIRLWSRCGSPNYVAPEVLQHDGYGMECDVWSAGVILFICLSGMPPFDQLAVHDKFKSIKAGRYSFDAPQWASISSEAKDLITHMLDIDTHKRFTCKQCLQHPWVRKFHAGTLSNDAMPQTQSRLKDWNATRKLMAAVHTCAALRRMASNCALPTEDECLLRLAEVQGDPVRKAELKASFDLLDRESKGRISFKNLSATLRSMGEKKDDNTLREMIRNFDVFHTGDLCFDEYCIMMCHTRPRTISDPGPPPDLDSNSSNQPCSCTCEEMESLWEAEEEIYEAFQAMDVLNEGGLSSKSLKEALARFGCEVTDEEVSDIITAGDRNQDGLIDFEEFKALVFPNESFKFLKKEEDSEDRDFDRRISCP</sequence>
<name>A0A7S4PMQ7_GUITH</name>
<evidence type="ECO:0008006" key="11">
    <source>
        <dbReference type="Google" id="ProtNLM"/>
    </source>
</evidence>
<feature type="domain" description="EF-hand" evidence="9">
    <location>
        <begin position="519"/>
        <end position="554"/>
    </location>
</feature>
<evidence type="ECO:0000256" key="7">
    <source>
        <dbReference type="PROSITE-ProRule" id="PRU10141"/>
    </source>
</evidence>
<dbReference type="SUPFAM" id="SSF56112">
    <property type="entry name" value="Protein kinase-like (PK-like)"/>
    <property type="match status" value="1"/>
</dbReference>
<keyword evidence="1" id="KW-0723">Serine/threonine-protein kinase</keyword>
<dbReference type="InterPro" id="IPR000719">
    <property type="entry name" value="Prot_kinase_dom"/>
</dbReference>
<dbReference type="FunFam" id="3.30.200.20:FF:000315">
    <property type="entry name" value="Calcium-dependent protein kinase 3"/>
    <property type="match status" value="1"/>
</dbReference>
<dbReference type="SUPFAM" id="SSF47473">
    <property type="entry name" value="EF-hand"/>
    <property type="match status" value="1"/>
</dbReference>
<dbReference type="EMBL" id="HBKN01049496">
    <property type="protein sequence ID" value="CAE2340167.1"/>
    <property type="molecule type" value="Transcribed_RNA"/>
</dbReference>
<dbReference type="InterPro" id="IPR002048">
    <property type="entry name" value="EF_hand_dom"/>
</dbReference>
<feature type="domain" description="Protein kinase" evidence="8">
    <location>
        <begin position="51"/>
        <end position="314"/>
    </location>
</feature>
<reference evidence="10" key="1">
    <citation type="submission" date="2021-01" db="EMBL/GenBank/DDBJ databases">
        <authorList>
            <person name="Corre E."/>
            <person name="Pelletier E."/>
            <person name="Niang G."/>
            <person name="Scheremetjew M."/>
            <person name="Finn R."/>
            <person name="Kale V."/>
            <person name="Holt S."/>
            <person name="Cochrane G."/>
            <person name="Meng A."/>
            <person name="Brown T."/>
            <person name="Cohen L."/>
        </authorList>
    </citation>
    <scope>NUCLEOTIDE SEQUENCE</scope>
    <source>
        <strain evidence="10">CCMP 2712</strain>
    </source>
</reference>
<dbReference type="AlphaFoldDB" id="A0A7S4PMQ7"/>
<organism evidence="10">
    <name type="scientific">Guillardia theta</name>
    <name type="common">Cryptophyte</name>
    <name type="synonym">Cryptomonas phi</name>
    <dbReference type="NCBI Taxonomy" id="55529"/>
    <lineage>
        <taxon>Eukaryota</taxon>
        <taxon>Cryptophyceae</taxon>
        <taxon>Pyrenomonadales</taxon>
        <taxon>Geminigeraceae</taxon>
        <taxon>Guillardia</taxon>
    </lineage>
</organism>
<keyword evidence="4" id="KW-0418">Kinase</keyword>
<gene>
    <name evidence="10" type="ORF">GTHE00462_LOCUS38685</name>
</gene>
<dbReference type="InterPro" id="IPR018247">
    <property type="entry name" value="EF_Hand_1_Ca_BS"/>
</dbReference>
<proteinExistence type="predicted"/>
<dbReference type="PROSITE" id="PS00107">
    <property type="entry name" value="PROTEIN_KINASE_ATP"/>
    <property type="match status" value="1"/>
</dbReference>
<keyword evidence="5" id="KW-0106">Calcium</keyword>
<dbReference type="InterPro" id="IPR011992">
    <property type="entry name" value="EF-hand-dom_pair"/>
</dbReference>
<keyword evidence="3 7" id="KW-0547">Nucleotide-binding</keyword>
<dbReference type="GO" id="GO:0005509">
    <property type="term" value="F:calcium ion binding"/>
    <property type="evidence" value="ECO:0007669"/>
    <property type="project" value="InterPro"/>
</dbReference>
<evidence type="ECO:0000256" key="6">
    <source>
        <dbReference type="ARBA" id="ARBA00022840"/>
    </source>
</evidence>
<dbReference type="InterPro" id="IPR050205">
    <property type="entry name" value="CDPK_Ser/Thr_kinases"/>
</dbReference>
<evidence type="ECO:0000256" key="1">
    <source>
        <dbReference type="ARBA" id="ARBA00022527"/>
    </source>
</evidence>
<feature type="binding site" evidence="7">
    <location>
        <position position="80"/>
    </location>
    <ligand>
        <name>ATP</name>
        <dbReference type="ChEBI" id="CHEBI:30616"/>
    </ligand>
</feature>
<evidence type="ECO:0000256" key="2">
    <source>
        <dbReference type="ARBA" id="ARBA00022679"/>
    </source>
</evidence>
<dbReference type="CDD" id="cd00051">
    <property type="entry name" value="EFh"/>
    <property type="match status" value="2"/>
</dbReference>
<feature type="domain" description="EF-hand" evidence="9">
    <location>
        <begin position="380"/>
        <end position="415"/>
    </location>
</feature>
<dbReference type="InterPro" id="IPR017441">
    <property type="entry name" value="Protein_kinase_ATP_BS"/>
</dbReference>
<keyword evidence="6 7" id="KW-0067">ATP-binding</keyword>
<evidence type="ECO:0000313" key="10">
    <source>
        <dbReference type="EMBL" id="CAE2340167.1"/>
    </source>
</evidence>
<dbReference type="GO" id="GO:0004674">
    <property type="term" value="F:protein serine/threonine kinase activity"/>
    <property type="evidence" value="ECO:0007669"/>
    <property type="project" value="UniProtKB-KW"/>
</dbReference>
<evidence type="ECO:0000259" key="9">
    <source>
        <dbReference type="PROSITE" id="PS50222"/>
    </source>
</evidence>
<dbReference type="Pfam" id="PF00069">
    <property type="entry name" value="Pkinase"/>
    <property type="match status" value="1"/>
</dbReference>
<evidence type="ECO:0000256" key="3">
    <source>
        <dbReference type="ARBA" id="ARBA00022741"/>
    </source>
</evidence>
<dbReference type="InterPro" id="IPR011009">
    <property type="entry name" value="Kinase-like_dom_sf"/>
</dbReference>
<feature type="domain" description="EF-hand" evidence="9">
    <location>
        <begin position="483"/>
        <end position="518"/>
    </location>
</feature>
<accession>A0A7S4PMQ7</accession>
<dbReference type="PROSITE" id="PS50011">
    <property type="entry name" value="PROTEIN_KINASE_DOM"/>
    <property type="match status" value="1"/>
</dbReference>
<dbReference type="CDD" id="cd05117">
    <property type="entry name" value="STKc_CAMK"/>
    <property type="match status" value="1"/>
</dbReference>
<dbReference type="PROSITE" id="PS50222">
    <property type="entry name" value="EF_HAND_2"/>
    <property type="match status" value="3"/>
</dbReference>
<dbReference type="PROSITE" id="PS00018">
    <property type="entry name" value="EF_HAND_1"/>
    <property type="match status" value="1"/>
</dbReference>
<evidence type="ECO:0000256" key="5">
    <source>
        <dbReference type="ARBA" id="ARBA00022837"/>
    </source>
</evidence>
<keyword evidence="2" id="KW-0808">Transferase</keyword>
<dbReference type="Gene3D" id="1.10.510.10">
    <property type="entry name" value="Transferase(Phosphotransferase) domain 1"/>
    <property type="match status" value="1"/>
</dbReference>
<dbReference type="Pfam" id="PF13499">
    <property type="entry name" value="EF-hand_7"/>
    <property type="match status" value="2"/>
</dbReference>
<dbReference type="InterPro" id="IPR008271">
    <property type="entry name" value="Ser/Thr_kinase_AS"/>
</dbReference>
<dbReference type="SMART" id="SM00054">
    <property type="entry name" value="EFh"/>
    <property type="match status" value="4"/>
</dbReference>